<dbReference type="EMBL" id="FPHF01000092">
    <property type="protein sequence ID" value="SFV66501.1"/>
    <property type="molecule type" value="Genomic_DNA"/>
</dbReference>
<dbReference type="PROSITE" id="PS50883">
    <property type="entry name" value="EAL"/>
    <property type="match status" value="1"/>
</dbReference>
<dbReference type="SUPFAM" id="SSF141868">
    <property type="entry name" value="EAL domain-like"/>
    <property type="match status" value="1"/>
</dbReference>
<evidence type="ECO:0000259" key="1">
    <source>
        <dbReference type="PROSITE" id="PS50883"/>
    </source>
</evidence>
<dbReference type="Pfam" id="PF08668">
    <property type="entry name" value="HDOD"/>
    <property type="match status" value="1"/>
</dbReference>
<dbReference type="PIRSF" id="PIRSF003180">
    <property type="entry name" value="DiGMPpdiest_YuxH"/>
    <property type="match status" value="1"/>
</dbReference>
<dbReference type="InterPro" id="IPR013976">
    <property type="entry name" value="HDOD"/>
</dbReference>
<sequence>MQSISIGRQPIIDAHSELCSYEVLYKGSSATLNRFSSASIINNVLNKFGTHKLLGDRRAFVKIDEKFLLHDIIFSIPGEFFIFSILDSVPMSERVLERIEQLYKKGYLLSIDNFRINADTMYNYDVILDKFAFVKVNIKESSDIHLREMIQIIKAQGITVVADDVYDSSAYEEAKALGCDWFQGYFFAKPKILKNAQYEPSQVAVLRLYNLLMQDVNIDEITKEFELNNEITIQLLQFVNSGSFSFRHPISSIHHVLTLVGRIPLGQWLMLMIYSKAVTKEKKSPLMLMIKQRTDLMESILQILQPKVGSNMLGEAYFVGVLSLIDTVFSTDMEVLLSQMYISKEVHEAIMADKGILGEIFKLVRDIEKFDYDAVYAFEKKNALEIGIIEKTVFKSMHAVNNFEKPELLCL</sequence>
<dbReference type="AlphaFoldDB" id="A0A1W1CLF8"/>
<evidence type="ECO:0000259" key="2">
    <source>
        <dbReference type="PROSITE" id="PS51833"/>
    </source>
</evidence>
<dbReference type="SUPFAM" id="SSF109604">
    <property type="entry name" value="HD-domain/PDEase-like"/>
    <property type="match status" value="1"/>
</dbReference>
<dbReference type="InterPro" id="IPR001633">
    <property type="entry name" value="EAL_dom"/>
</dbReference>
<dbReference type="Pfam" id="PF00563">
    <property type="entry name" value="EAL"/>
    <property type="match status" value="1"/>
</dbReference>
<feature type="domain" description="HDOD" evidence="2">
    <location>
        <begin position="198"/>
        <end position="384"/>
    </location>
</feature>
<proteinExistence type="predicted"/>
<reference evidence="3" key="1">
    <citation type="submission" date="2016-10" db="EMBL/GenBank/DDBJ databases">
        <authorList>
            <person name="de Groot N.N."/>
        </authorList>
    </citation>
    <scope>NUCLEOTIDE SEQUENCE</scope>
</reference>
<dbReference type="InterPro" id="IPR035919">
    <property type="entry name" value="EAL_sf"/>
</dbReference>
<dbReference type="PANTHER" id="PTHR33525">
    <property type="match status" value="1"/>
</dbReference>
<name>A0A1W1CLF8_9ZZZZ</name>
<dbReference type="PANTHER" id="PTHR33525:SF4">
    <property type="entry name" value="CYCLIC DI-GMP PHOSPHODIESTERASE CDGJ"/>
    <property type="match status" value="1"/>
</dbReference>
<feature type="domain" description="EAL" evidence="1">
    <location>
        <begin position="1"/>
        <end position="204"/>
    </location>
</feature>
<gene>
    <name evidence="3" type="ORF">MNB_SM-4-1206</name>
</gene>
<dbReference type="Gene3D" id="3.20.20.450">
    <property type="entry name" value="EAL domain"/>
    <property type="match status" value="1"/>
</dbReference>
<dbReference type="InterPro" id="IPR014408">
    <property type="entry name" value="dGMP_Pdiesterase_EAL/HD-GYP"/>
</dbReference>
<organism evidence="3">
    <name type="scientific">hydrothermal vent metagenome</name>
    <dbReference type="NCBI Taxonomy" id="652676"/>
    <lineage>
        <taxon>unclassified sequences</taxon>
        <taxon>metagenomes</taxon>
        <taxon>ecological metagenomes</taxon>
    </lineage>
</organism>
<protein>
    <submittedName>
        <fullName evidence="3">Predicted signal transduction protein</fullName>
    </submittedName>
</protein>
<accession>A0A1W1CLF8</accession>
<dbReference type="PROSITE" id="PS51833">
    <property type="entry name" value="HDOD"/>
    <property type="match status" value="1"/>
</dbReference>
<dbReference type="InterPro" id="IPR052340">
    <property type="entry name" value="RNase_Y/CdgJ"/>
</dbReference>
<dbReference type="SMART" id="SM00052">
    <property type="entry name" value="EAL"/>
    <property type="match status" value="1"/>
</dbReference>
<evidence type="ECO:0000313" key="3">
    <source>
        <dbReference type="EMBL" id="SFV66501.1"/>
    </source>
</evidence>
<dbReference type="Gene3D" id="1.10.3210.10">
    <property type="entry name" value="Hypothetical protein af1432"/>
    <property type="match status" value="1"/>
</dbReference>